<evidence type="ECO:0000313" key="3">
    <source>
        <dbReference type="Proteomes" id="UP000214688"/>
    </source>
</evidence>
<protein>
    <submittedName>
        <fullName evidence="2">Uncharacterized protein</fullName>
    </submittedName>
</protein>
<accession>A0A223D5J0</accession>
<proteinExistence type="predicted"/>
<dbReference type="OrthoDB" id="9989174at2"/>
<feature type="signal peptide" evidence="1">
    <location>
        <begin position="1"/>
        <end position="21"/>
    </location>
</feature>
<evidence type="ECO:0000256" key="1">
    <source>
        <dbReference type="SAM" id="SignalP"/>
    </source>
</evidence>
<keyword evidence="3" id="KW-1185">Reference proteome</keyword>
<dbReference type="AlphaFoldDB" id="A0A223D5J0"/>
<sequence length="91" mass="9915">MKMIGIGILAAMTIMTSTAGAAPAPASVQGNDGAAVQVGVMCVTKTYTMYWDEWDYIPNTMKYGGETLYLDYFTDYPNASRPYSKAVYSNC</sequence>
<reference evidence="2 3" key="1">
    <citation type="journal article" date="2015" name="Int. J. Syst. Evol. Microbiol.">
        <title>Tumebacillus algifaecis sp. nov., isolated from decomposing algal scum.</title>
        <authorList>
            <person name="Wu Y.F."/>
            <person name="Zhang B."/>
            <person name="Xing P."/>
            <person name="Wu Q.L."/>
            <person name="Liu S.J."/>
        </authorList>
    </citation>
    <scope>NUCLEOTIDE SEQUENCE [LARGE SCALE GENOMIC DNA]</scope>
    <source>
        <strain evidence="2 3">THMBR28</strain>
    </source>
</reference>
<gene>
    <name evidence="2" type="ORF">CIG75_18000</name>
</gene>
<dbReference type="EMBL" id="CP022657">
    <property type="protein sequence ID" value="ASS76676.1"/>
    <property type="molecule type" value="Genomic_DNA"/>
</dbReference>
<dbReference type="Proteomes" id="UP000214688">
    <property type="component" value="Chromosome"/>
</dbReference>
<evidence type="ECO:0000313" key="2">
    <source>
        <dbReference type="EMBL" id="ASS76676.1"/>
    </source>
</evidence>
<organism evidence="2 3">
    <name type="scientific">Tumebacillus algifaecis</name>
    <dbReference type="NCBI Taxonomy" id="1214604"/>
    <lineage>
        <taxon>Bacteria</taxon>
        <taxon>Bacillati</taxon>
        <taxon>Bacillota</taxon>
        <taxon>Bacilli</taxon>
        <taxon>Bacillales</taxon>
        <taxon>Alicyclobacillaceae</taxon>
        <taxon>Tumebacillus</taxon>
    </lineage>
</organism>
<feature type="chain" id="PRO_5012940036" evidence="1">
    <location>
        <begin position="22"/>
        <end position="91"/>
    </location>
</feature>
<name>A0A223D5J0_9BACL</name>
<dbReference type="KEGG" id="tab:CIG75_18000"/>
<keyword evidence="1" id="KW-0732">Signal</keyword>
<dbReference type="RefSeq" id="WP_094237904.1">
    <property type="nucleotide sequence ID" value="NZ_CP022657.1"/>
</dbReference>